<dbReference type="InterPro" id="IPR050706">
    <property type="entry name" value="Cyclic-di-GMP_PDE-like"/>
</dbReference>
<reference evidence="6 7" key="1">
    <citation type="journal article" date="2011" name="J. Bacteriol.">
        <title>Complete genome sequence of seawater bacterium Glaciecola nitratireducens FR1064T.</title>
        <authorList>
            <person name="Bian F."/>
            <person name="Qin Q.L."/>
            <person name="Xie B.B."/>
            <person name="Shu Y.L."/>
            <person name="Zhang X.Y."/>
            <person name="Yu Y."/>
            <person name="Chen B."/>
            <person name="Chen X.L."/>
            <person name="Zhou B.C."/>
            <person name="Zhang Y.Z."/>
        </authorList>
    </citation>
    <scope>NUCLEOTIDE SEQUENCE [LARGE SCALE GENOMIC DNA]</scope>
    <source>
        <strain evidence="7">JCM 12485 / KCTC 12276 / FR1064</strain>
    </source>
</reference>
<evidence type="ECO:0000256" key="2">
    <source>
        <dbReference type="PROSITE-ProRule" id="PRU00169"/>
    </source>
</evidence>
<dbReference type="GO" id="GO:0071111">
    <property type="term" value="F:cyclic-guanylate-specific phosphodiesterase activity"/>
    <property type="evidence" value="ECO:0007669"/>
    <property type="project" value="InterPro"/>
</dbReference>
<evidence type="ECO:0000259" key="3">
    <source>
        <dbReference type="PROSITE" id="PS50110"/>
    </source>
</evidence>
<dbReference type="SMART" id="SM00267">
    <property type="entry name" value="GGDEF"/>
    <property type="match status" value="1"/>
</dbReference>
<dbReference type="SUPFAM" id="SSF52172">
    <property type="entry name" value="CheY-like"/>
    <property type="match status" value="1"/>
</dbReference>
<dbReference type="InterPro" id="IPR000160">
    <property type="entry name" value="GGDEF_dom"/>
</dbReference>
<dbReference type="PROSITE" id="PS50887">
    <property type="entry name" value="GGDEF"/>
    <property type="match status" value="1"/>
</dbReference>
<comment type="cofactor">
    <cofactor evidence="1">
        <name>Mg(2+)</name>
        <dbReference type="ChEBI" id="CHEBI:18420"/>
    </cofactor>
</comment>
<protein>
    <submittedName>
        <fullName evidence="6">Signal transduction protein</fullName>
    </submittedName>
</protein>
<feature type="modified residue" description="4-aspartylphosphate" evidence="2">
    <location>
        <position position="60"/>
    </location>
</feature>
<dbReference type="Pfam" id="PF00563">
    <property type="entry name" value="EAL"/>
    <property type="match status" value="1"/>
</dbReference>
<dbReference type="GO" id="GO:0000160">
    <property type="term" value="P:phosphorelay signal transduction system"/>
    <property type="evidence" value="ECO:0007669"/>
    <property type="project" value="InterPro"/>
</dbReference>
<feature type="domain" description="GGDEF" evidence="5">
    <location>
        <begin position="171"/>
        <end position="303"/>
    </location>
</feature>
<proteinExistence type="predicted"/>
<dbReference type="InterPro" id="IPR043128">
    <property type="entry name" value="Rev_trsase/Diguanyl_cyclase"/>
</dbReference>
<dbReference type="NCBIfam" id="TIGR00254">
    <property type="entry name" value="GGDEF"/>
    <property type="match status" value="1"/>
</dbReference>
<evidence type="ECO:0000313" key="7">
    <source>
        <dbReference type="Proteomes" id="UP000009282"/>
    </source>
</evidence>
<dbReference type="SUPFAM" id="SSF55073">
    <property type="entry name" value="Nucleotide cyclase"/>
    <property type="match status" value="1"/>
</dbReference>
<accession>G4QN33</accession>
<dbReference type="EMBL" id="CP003060">
    <property type="protein sequence ID" value="AEP31452.1"/>
    <property type="molecule type" value="Genomic_DNA"/>
</dbReference>
<dbReference type="SUPFAM" id="SSF141868">
    <property type="entry name" value="EAL domain-like"/>
    <property type="match status" value="1"/>
</dbReference>
<keyword evidence="7" id="KW-1185">Reference proteome</keyword>
<feature type="domain" description="EAL" evidence="4">
    <location>
        <begin position="312"/>
        <end position="565"/>
    </location>
</feature>
<sequence length="571" mass="64453">MALETSSLLIVEDNPADMTLYLRLLEEVDHGFEHIECVSTIKAASDCLGSNSKHACCLLDFNLPDGSALNLLESFENNQKLAPCPIVIITGQEDTKNAVRLLKLGVQDYIVKDDLSPNTLIRTIQNAVQTWKLTKQLEQLALYDSLTGLTNRGLFLEKLEQTFNESVRYSHRFGLIMLDLDRFKSINDIYGHEAGDYVLSVVGKKLENFIRKTDTAGRLGGDEFAILLPETDEDSSRLVAEKLLSSLTVDIVYRNSVIPITASIGLTVYPSLADDSKKLMRQADVALYRAKAKGRAQYVTYNENEKRLEDERELLKDALPMALAEGKLQVAFQPIFSAHDNKQVVAIEALTRWQHYDKWINPIETINLVMELGLDIEFHDWLLKQSFTKFKEFQLTQPNLQLCLNLPANVCHNLKFSELVIKLTSQYQVAPSNVILEVTETHLMIYPEKAKECLLRLVEAKFQVAIDDFGTGYSSMEYIADLPCNILKIDKKFFLELEQNQRNAKIIEAICGLAHGLDMRVIAEGIENEVLCKSALELECDYLQGFHLGYPAIPSGSWETFLLESAKGPYI</sequence>
<dbReference type="CDD" id="cd00156">
    <property type="entry name" value="REC"/>
    <property type="match status" value="1"/>
</dbReference>
<evidence type="ECO:0000259" key="5">
    <source>
        <dbReference type="PROSITE" id="PS50887"/>
    </source>
</evidence>
<keyword evidence="2" id="KW-0597">Phosphoprotein</keyword>
<dbReference type="SMART" id="SM00052">
    <property type="entry name" value="EAL"/>
    <property type="match status" value="1"/>
</dbReference>
<evidence type="ECO:0000256" key="1">
    <source>
        <dbReference type="ARBA" id="ARBA00001946"/>
    </source>
</evidence>
<dbReference type="InterPro" id="IPR035919">
    <property type="entry name" value="EAL_sf"/>
</dbReference>
<dbReference type="PROSITE" id="PS50883">
    <property type="entry name" value="EAL"/>
    <property type="match status" value="1"/>
</dbReference>
<dbReference type="InterPro" id="IPR001633">
    <property type="entry name" value="EAL_dom"/>
</dbReference>
<dbReference type="Gene3D" id="3.20.20.450">
    <property type="entry name" value="EAL domain"/>
    <property type="match status" value="1"/>
</dbReference>
<dbReference type="InterPro" id="IPR029787">
    <property type="entry name" value="Nucleotide_cyclase"/>
</dbReference>
<dbReference type="CDD" id="cd01948">
    <property type="entry name" value="EAL"/>
    <property type="match status" value="1"/>
</dbReference>
<dbReference type="FunFam" id="3.30.70.270:FF:000001">
    <property type="entry name" value="Diguanylate cyclase domain protein"/>
    <property type="match status" value="1"/>
</dbReference>
<dbReference type="Proteomes" id="UP000009282">
    <property type="component" value="Chromosome"/>
</dbReference>
<dbReference type="PANTHER" id="PTHR33121:SF70">
    <property type="entry name" value="SIGNALING PROTEIN YKOW"/>
    <property type="match status" value="1"/>
</dbReference>
<dbReference type="Gene3D" id="3.40.50.2300">
    <property type="match status" value="1"/>
</dbReference>
<dbReference type="Pfam" id="PF00990">
    <property type="entry name" value="GGDEF"/>
    <property type="match status" value="1"/>
</dbReference>
<dbReference type="AlphaFoldDB" id="G4QN33"/>
<dbReference type="CDD" id="cd01949">
    <property type="entry name" value="GGDEF"/>
    <property type="match status" value="1"/>
</dbReference>
<dbReference type="PROSITE" id="PS50110">
    <property type="entry name" value="RESPONSE_REGULATORY"/>
    <property type="match status" value="1"/>
</dbReference>
<dbReference type="OrthoDB" id="9814202at2"/>
<dbReference type="HOGENOM" id="CLU_000445_70_50_6"/>
<organism evidence="6 7">
    <name type="scientific">Glaciecola nitratireducens (strain JCM 12485 / KCTC 12276 / FR1064)</name>
    <dbReference type="NCBI Taxonomy" id="1085623"/>
    <lineage>
        <taxon>Bacteria</taxon>
        <taxon>Pseudomonadati</taxon>
        <taxon>Pseudomonadota</taxon>
        <taxon>Gammaproteobacteria</taxon>
        <taxon>Alteromonadales</taxon>
        <taxon>Alteromonadaceae</taxon>
        <taxon>Brumicola</taxon>
    </lineage>
</organism>
<dbReference type="eggNOG" id="COG5001">
    <property type="taxonomic scope" value="Bacteria"/>
</dbReference>
<evidence type="ECO:0000313" key="6">
    <source>
        <dbReference type="EMBL" id="AEP31452.1"/>
    </source>
</evidence>
<dbReference type="Pfam" id="PF00072">
    <property type="entry name" value="Response_reg"/>
    <property type="match status" value="1"/>
</dbReference>
<dbReference type="InterPro" id="IPR001789">
    <property type="entry name" value="Sig_transdc_resp-reg_receiver"/>
</dbReference>
<dbReference type="InterPro" id="IPR011006">
    <property type="entry name" value="CheY-like_superfamily"/>
</dbReference>
<dbReference type="KEGG" id="gni:GNIT_3358"/>
<name>G4QN33_GLANF</name>
<feature type="domain" description="Response regulatory" evidence="3">
    <location>
        <begin position="7"/>
        <end position="127"/>
    </location>
</feature>
<evidence type="ECO:0000259" key="4">
    <source>
        <dbReference type="PROSITE" id="PS50883"/>
    </source>
</evidence>
<dbReference type="RefSeq" id="WP_014110323.1">
    <property type="nucleotide sequence ID" value="NC_016041.1"/>
</dbReference>
<dbReference type="STRING" id="1085623.GNIT_3358"/>
<dbReference type="PANTHER" id="PTHR33121">
    <property type="entry name" value="CYCLIC DI-GMP PHOSPHODIESTERASE PDEF"/>
    <property type="match status" value="1"/>
</dbReference>
<dbReference type="Gene3D" id="3.30.70.270">
    <property type="match status" value="1"/>
</dbReference>
<gene>
    <name evidence="6" type="ordered locus">GNIT_3358</name>
</gene>
<dbReference type="SMART" id="SM00448">
    <property type="entry name" value="REC"/>
    <property type="match status" value="1"/>
</dbReference>